<name>C0QTJ1_PERMH</name>
<feature type="domain" description="DNA methylase N-4/N-6" evidence="9">
    <location>
        <begin position="26"/>
        <end position="234"/>
    </location>
</feature>
<evidence type="ECO:0000259" key="9">
    <source>
        <dbReference type="Pfam" id="PF01555"/>
    </source>
</evidence>
<evidence type="ECO:0000256" key="4">
    <source>
        <dbReference type="ARBA" id="ARBA00022691"/>
    </source>
</evidence>
<dbReference type="EC" id="2.1.1.-" evidence="8"/>
<gene>
    <name evidence="10" type="ordered locus">PERMA_0210</name>
</gene>
<protein>
    <recommendedName>
        <fullName evidence="8">Methyltransferase</fullName>
        <ecNumber evidence="8">2.1.1.-</ecNumber>
    </recommendedName>
</protein>
<dbReference type="GO" id="GO:0003677">
    <property type="term" value="F:DNA binding"/>
    <property type="evidence" value="ECO:0007669"/>
    <property type="project" value="UniProtKB-KW"/>
</dbReference>
<dbReference type="RefSeq" id="WP_012675331.1">
    <property type="nucleotide sequence ID" value="NC_012440.1"/>
</dbReference>
<dbReference type="eggNOG" id="COG0863">
    <property type="taxonomic scope" value="Bacteria"/>
</dbReference>
<dbReference type="Pfam" id="PF01555">
    <property type="entry name" value="N6_N4_Mtase"/>
    <property type="match status" value="1"/>
</dbReference>
<evidence type="ECO:0000256" key="7">
    <source>
        <dbReference type="ARBA" id="ARBA00049120"/>
    </source>
</evidence>
<dbReference type="HOGENOM" id="CLU_024927_2_2_0"/>
<dbReference type="GO" id="GO:0009307">
    <property type="term" value="P:DNA restriction-modification system"/>
    <property type="evidence" value="ECO:0007669"/>
    <property type="project" value="UniProtKB-KW"/>
</dbReference>
<organism evidence="10 11">
    <name type="scientific">Persephonella marina (strain DSM 14350 / EX-H1)</name>
    <dbReference type="NCBI Taxonomy" id="123214"/>
    <lineage>
        <taxon>Bacteria</taxon>
        <taxon>Pseudomonadati</taxon>
        <taxon>Aquificota</taxon>
        <taxon>Aquificia</taxon>
        <taxon>Aquificales</taxon>
        <taxon>Hydrogenothermaceae</taxon>
        <taxon>Persephonella</taxon>
    </lineage>
</organism>
<dbReference type="GO" id="GO:0015667">
    <property type="term" value="F:site-specific DNA-methyltransferase (cytosine-N4-specific) activity"/>
    <property type="evidence" value="ECO:0007669"/>
    <property type="project" value="UniProtKB-EC"/>
</dbReference>
<dbReference type="SUPFAM" id="SSF53335">
    <property type="entry name" value="S-adenosyl-L-methionine-dependent methyltransferases"/>
    <property type="match status" value="1"/>
</dbReference>
<keyword evidence="3" id="KW-0808">Transferase</keyword>
<dbReference type="KEGG" id="pmx:PERMA_0210"/>
<comment type="similarity">
    <text evidence="1">Belongs to the N(4)/N(6)-methyltransferase family. N(4) subfamily.</text>
</comment>
<dbReference type="GO" id="GO:0008170">
    <property type="term" value="F:N-methyltransferase activity"/>
    <property type="evidence" value="ECO:0007669"/>
    <property type="project" value="InterPro"/>
</dbReference>
<dbReference type="REBASE" id="20459">
    <property type="entry name" value="M.PmaEXORF210P"/>
</dbReference>
<dbReference type="CDD" id="cd02440">
    <property type="entry name" value="AdoMet_MTases"/>
    <property type="match status" value="1"/>
</dbReference>
<dbReference type="Gene3D" id="3.40.50.150">
    <property type="entry name" value="Vaccinia Virus protein VP39"/>
    <property type="match status" value="1"/>
</dbReference>
<evidence type="ECO:0000256" key="2">
    <source>
        <dbReference type="ARBA" id="ARBA00022603"/>
    </source>
</evidence>
<proteinExistence type="inferred from homology"/>
<dbReference type="GO" id="GO:0005737">
    <property type="term" value="C:cytoplasm"/>
    <property type="evidence" value="ECO:0007669"/>
    <property type="project" value="TreeGrafter"/>
</dbReference>
<keyword evidence="11" id="KW-1185">Reference proteome</keyword>
<dbReference type="PROSITE" id="PS00093">
    <property type="entry name" value="N4_MTASE"/>
    <property type="match status" value="1"/>
</dbReference>
<dbReference type="InterPro" id="IPR017985">
    <property type="entry name" value="MeTrfase_CN4_CS"/>
</dbReference>
<comment type="catalytic activity">
    <reaction evidence="7">
        <text>a 2'-deoxycytidine in DNA + S-adenosyl-L-methionine = an N(4)-methyl-2'-deoxycytidine in DNA + S-adenosyl-L-homocysteine + H(+)</text>
        <dbReference type="Rhea" id="RHEA:16857"/>
        <dbReference type="Rhea" id="RHEA-COMP:11369"/>
        <dbReference type="Rhea" id="RHEA-COMP:13674"/>
        <dbReference type="ChEBI" id="CHEBI:15378"/>
        <dbReference type="ChEBI" id="CHEBI:57856"/>
        <dbReference type="ChEBI" id="CHEBI:59789"/>
        <dbReference type="ChEBI" id="CHEBI:85452"/>
        <dbReference type="ChEBI" id="CHEBI:137933"/>
        <dbReference type="EC" id="2.1.1.113"/>
    </reaction>
</comment>
<dbReference type="InterPro" id="IPR002941">
    <property type="entry name" value="DNA_methylase_N4/N6"/>
</dbReference>
<dbReference type="EMBL" id="CP001230">
    <property type="protein sequence ID" value="ACO03092.1"/>
    <property type="molecule type" value="Genomic_DNA"/>
</dbReference>
<reference evidence="10 11" key="1">
    <citation type="journal article" date="2009" name="J. Bacteriol.">
        <title>Complete and draft genome sequences of six members of the Aquificales.</title>
        <authorList>
            <person name="Reysenbach A.L."/>
            <person name="Hamamura N."/>
            <person name="Podar M."/>
            <person name="Griffiths E."/>
            <person name="Ferreira S."/>
            <person name="Hochstein R."/>
            <person name="Heidelberg J."/>
            <person name="Johnson J."/>
            <person name="Mead D."/>
            <person name="Pohorille A."/>
            <person name="Sarmiento M."/>
            <person name="Schweighofer K."/>
            <person name="Seshadri R."/>
            <person name="Voytek M.A."/>
        </authorList>
    </citation>
    <scope>NUCLEOTIDE SEQUENCE [LARGE SCALE GENOMIC DNA]</scope>
    <source>
        <strain evidence="11">DSM 14350 / EX-H1</strain>
    </source>
</reference>
<sequence>MVSEFIDKVICGDTLETLKKIPDNSIDLGITSPPYNKREDKKGWLVDKITYKGATDNLPEEVYQETQIKVLNELYRIIKPGGSFFYNHKIRWEKGIMFHPMDWLRKTKWIIRQEIIWDRMIAANLRGWRFWQVEERIYWLYKPIGNNKIGKELKSRHALLTSIWRLLPENNNPHPAPFPIALPVRIIYSIFDEERGKLVIDPYCGSGTTLVAAKILGHHYLGIDISQEYTDYALKRLENYQFEIPKAQEEISKHVVKKTFKERKEKGEFVGKYRKKTQQKNPSLFDILEKVEDK</sequence>
<keyword evidence="4" id="KW-0949">S-adenosyl-L-methionine</keyword>
<evidence type="ECO:0000256" key="6">
    <source>
        <dbReference type="ARBA" id="ARBA00023125"/>
    </source>
</evidence>
<dbReference type="GO" id="GO:0032259">
    <property type="term" value="P:methylation"/>
    <property type="evidence" value="ECO:0007669"/>
    <property type="project" value="UniProtKB-KW"/>
</dbReference>
<dbReference type="PANTHER" id="PTHR13370:SF3">
    <property type="entry name" value="TRNA (GUANINE(10)-N2)-METHYLTRANSFERASE HOMOLOG"/>
    <property type="match status" value="1"/>
</dbReference>
<accession>C0QTJ1</accession>
<dbReference type="PaxDb" id="123214-PERMA_0210"/>
<dbReference type="Proteomes" id="UP000001366">
    <property type="component" value="Chromosome"/>
</dbReference>
<keyword evidence="6" id="KW-0238">DNA-binding</keyword>
<dbReference type="OrthoDB" id="9773571at2"/>
<dbReference type="STRING" id="123214.PERMA_0210"/>
<dbReference type="AlphaFoldDB" id="C0QTJ1"/>
<dbReference type="InterPro" id="IPR029063">
    <property type="entry name" value="SAM-dependent_MTases_sf"/>
</dbReference>
<dbReference type="PRINTS" id="PR00508">
    <property type="entry name" value="S21N4MTFRASE"/>
</dbReference>
<evidence type="ECO:0000313" key="11">
    <source>
        <dbReference type="Proteomes" id="UP000001366"/>
    </source>
</evidence>
<keyword evidence="2 10" id="KW-0489">Methyltransferase</keyword>
<keyword evidence="5" id="KW-0680">Restriction system</keyword>
<evidence type="ECO:0000256" key="5">
    <source>
        <dbReference type="ARBA" id="ARBA00022747"/>
    </source>
</evidence>
<dbReference type="InterPro" id="IPR001091">
    <property type="entry name" value="RM_Methyltransferase"/>
</dbReference>
<evidence type="ECO:0000256" key="1">
    <source>
        <dbReference type="ARBA" id="ARBA00010203"/>
    </source>
</evidence>
<evidence type="ECO:0000256" key="3">
    <source>
        <dbReference type="ARBA" id="ARBA00022679"/>
    </source>
</evidence>
<evidence type="ECO:0000256" key="8">
    <source>
        <dbReference type="RuleBase" id="RU362026"/>
    </source>
</evidence>
<evidence type="ECO:0000313" key="10">
    <source>
        <dbReference type="EMBL" id="ACO03092.1"/>
    </source>
</evidence>
<dbReference type="PANTHER" id="PTHR13370">
    <property type="entry name" value="RNA METHYLASE-RELATED"/>
    <property type="match status" value="1"/>
</dbReference>